<dbReference type="RefSeq" id="WP_095523982.1">
    <property type="nucleotide sequence ID" value="NZ_MDUX01000013.1"/>
</dbReference>
<dbReference type="Proteomes" id="UP000216107">
    <property type="component" value="Unassembled WGS sequence"/>
</dbReference>
<dbReference type="Proteomes" id="UP000623509">
    <property type="component" value="Unassembled WGS sequence"/>
</dbReference>
<protein>
    <submittedName>
        <fullName evidence="4">Chromosome segregation protein SMC</fullName>
    </submittedName>
</protein>
<sequence length="930" mass="105025">MFHIREIELVHWDFWRRFTLPLDAHIITIVGPNGSGKTTLLDAMRTLFALKCSGKRDFRRYVRRANAGFAWLRATVSNHPGSTGKRPFFPCLKDEVTLACRVKRAGGDWTREYCIEDGLVSVEQLEETAQFVGLRDYQSRLAYAGLSPAIAKVLSLEQGDTDKLCEYSPRALLDLVFDVFGDKEVLDNYQAAREEQKTAQRELEALALDLEKLKAQAEARRLEADRFLEWRELRAEATVLEAEAIPRLEVAELQTEVISWREKLRRARHEVTDAIETRRLSEERVAALAGEKAQAEDQLTEANTRLKDIDGQWLAARDALRDVEKKLAERDALRERVAREHGEAALDSEDAAANAYNDWQAARTKVRELTARFEEVTARLREAQGKGGAPQDHEVQRFRAALNEAGIEHRLLAEITEVTDASWQGAIEAILRPYRSLILLEQEGDRTEAWALGERERFRHFVVADRAPCPDAHPGSLLEVVRFAGEPPKWLSELLNRIRRVDNAQAATKLPREQDWITREGYHRERRGARHLGVPHDFWFGELARKARLESLQEDIGALDKQLAWARRKQDEAEAAMQSAREKLLGMQAAELLLARAGEFEAAEQDKASLQGSLAHAEATLNEARARVDQCKERLAGIAIETDRRSRDLAQAREVLNRIASESRPQRLEQTARLLRLRGKRRGMPRDWLSPAALGELAEHYGGLAGARNELSRLKRRLNESEWPTDENVLVIKEKLGLELHQREGDYGQRMAYAERTKQMVDEARAAYIARLRATVRQYGKNLRALGELAGIHVECPVPALDNDDATLATAGLEVAFDFDQKGAQTLNDGEASGGQQVMKSLILLIGLLMDDARPGGFVFIDEPFAHLDVANIDRVGAFLRATRSQYLITTPVTHNANVFQPAQLTLVTRKKKPADSWAPPIGVLRRQID</sequence>
<feature type="domain" description="RecF/RecN/SMC N-terminal" evidence="2">
    <location>
        <begin position="16"/>
        <end position="903"/>
    </location>
</feature>
<keyword evidence="6" id="KW-1185">Reference proteome</keyword>
<evidence type="ECO:0000259" key="2">
    <source>
        <dbReference type="Pfam" id="PF02463"/>
    </source>
</evidence>
<dbReference type="AlphaFoldDB" id="A0A272EV35"/>
<reference evidence="4 5" key="2">
    <citation type="submission" date="2017-07" db="EMBL/GenBank/DDBJ databases">
        <title>Candidatus Dactylopiibacterium carminicum, a nitrogen-fixing symbiont of the cochineal insect Dactylopius coccus and Dactylopius opuntiae (Hemiptera: Coccoidea: Dactylopiidae).</title>
        <authorList>
            <person name="Vera A."/>
        </authorList>
    </citation>
    <scope>NUCLEOTIDE SEQUENCE [LARGE SCALE GENOMIC DNA]</scope>
    <source>
        <strain evidence="4 5">NFDCM</strain>
    </source>
</reference>
<gene>
    <name evidence="3" type="ORF">BGI27_05895</name>
    <name evidence="4" type="ORF">CGU29_05900</name>
</gene>
<dbReference type="Pfam" id="PF02463">
    <property type="entry name" value="SMC_N"/>
    <property type="match status" value="1"/>
</dbReference>
<evidence type="ECO:0000313" key="6">
    <source>
        <dbReference type="Proteomes" id="UP000623509"/>
    </source>
</evidence>
<evidence type="ECO:0000313" key="5">
    <source>
        <dbReference type="Proteomes" id="UP000216107"/>
    </source>
</evidence>
<accession>A0A272EV35</accession>
<dbReference type="EMBL" id="NMRN01000011">
    <property type="protein sequence ID" value="PAS93965.1"/>
    <property type="molecule type" value="Genomic_DNA"/>
</dbReference>
<dbReference type="EMBL" id="MDUX01000013">
    <property type="protein sequence ID" value="KAF7599854.1"/>
    <property type="molecule type" value="Genomic_DNA"/>
</dbReference>
<evidence type="ECO:0000313" key="3">
    <source>
        <dbReference type="EMBL" id="KAF7599854.1"/>
    </source>
</evidence>
<dbReference type="PANTHER" id="PTHR32182">
    <property type="entry name" value="DNA REPLICATION AND REPAIR PROTEIN RECF"/>
    <property type="match status" value="1"/>
</dbReference>
<feature type="coiled-coil region" evidence="1">
    <location>
        <begin position="549"/>
        <end position="641"/>
    </location>
</feature>
<name>A0A272EV35_9RHOO</name>
<evidence type="ECO:0000256" key="1">
    <source>
        <dbReference type="SAM" id="Coils"/>
    </source>
</evidence>
<comment type="caution">
    <text evidence="4">The sequence shown here is derived from an EMBL/GenBank/DDBJ whole genome shotgun (WGS) entry which is preliminary data.</text>
</comment>
<proteinExistence type="predicted"/>
<dbReference type="PANTHER" id="PTHR32182:SF0">
    <property type="entry name" value="DNA REPLICATION AND REPAIR PROTEIN RECF"/>
    <property type="match status" value="1"/>
</dbReference>
<dbReference type="GO" id="GO:0000731">
    <property type="term" value="P:DNA synthesis involved in DNA repair"/>
    <property type="evidence" value="ECO:0007669"/>
    <property type="project" value="TreeGrafter"/>
</dbReference>
<keyword evidence="1" id="KW-0175">Coiled coil</keyword>
<dbReference type="OrthoDB" id="174137at2"/>
<organism evidence="4 5">
    <name type="scientific">Candidatus Dactylopiibacterium carminicum</name>
    <dbReference type="NCBI Taxonomy" id="857335"/>
    <lineage>
        <taxon>Bacteria</taxon>
        <taxon>Pseudomonadati</taxon>
        <taxon>Pseudomonadota</taxon>
        <taxon>Betaproteobacteria</taxon>
        <taxon>Rhodocyclales</taxon>
        <taxon>Rhodocyclaceae</taxon>
        <taxon>Candidatus Dactylopiibacterium</taxon>
    </lineage>
</organism>
<dbReference type="InterPro" id="IPR003395">
    <property type="entry name" value="RecF/RecN/SMC_N"/>
</dbReference>
<evidence type="ECO:0000313" key="4">
    <source>
        <dbReference type="EMBL" id="PAS93965.1"/>
    </source>
</evidence>
<feature type="coiled-coil region" evidence="1">
    <location>
        <begin position="250"/>
        <end position="336"/>
    </location>
</feature>
<dbReference type="InterPro" id="IPR027417">
    <property type="entry name" value="P-loop_NTPase"/>
</dbReference>
<feature type="coiled-coil region" evidence="1">
    <location>
        <begin position="186"/>
        <end position="225"/>
    </location>
</feature>
<dbReference type="SUPFAM" id="SSF52540">
    <property type="entry name" value="P-loop containing nucleoside triphosphate hydrolases"/>
    <property type="match status" value="1"/>
</dbReference>
<reference evidence="3 6" key="1">
    <citation type="submission" date="2016-08" db="EMBL/GenBank/DDBJ databases">
        <title>Candidatus Dactylopiibacterium carminicum genome sequence.</title>
        <authorList>
            <person name="Ramirez-Puebla S.T."/>
            <person name="Ormeno-Orrillo E."/>
            <person name="Vera-Ponce De Leon A."/>
            <person name="Luis L."/>
            <person name="Sanchez-Flores A."/>
            <person name="Monica R."/>
            <person name="Martinez-Romero E."/>
        </authorList>
    </citation>
    <scope>NUCLEOTIDE SEQUENCE [LARGE SCALE GENOMIC DNA]</scope>
    <source>
        <strain evidence="3">END1</strain>
    </source>
</reference>
<dbReference type="GO" id="GO:0006302">
    <property type="term" value="P:double-strand break repair"/>
    <property type="evidence" value="ECO:0007669"/>
    <property type="project" value="TreeGrafter"/>
</dbReference>
<dbReference type="Gene3D" id="3.40.50.300">
    <property type="entry name" value="P-loop containing nucleotide triphosphate hydrolases"/>
    <property type="match status" value="2"/>
</dbReference>